<accession>A0A1H7RK06</accession>
<dbReference type="RefSeq" id="WP_090553062.1">
    <property type="nucleotide sequence ID" value="NZ_FNSR01000003.1"/>
</dbReference>
<evidence type="ECO:0000259" key="4">
    <source>
        <dbReference type="PROSITE" id="PS50949"/>
    </source>
</evidence>
<dbReference type="SUPFAM" id="SSF48008">
    <property type="entry name" value="GntR ligand-binding domain-like"/>
    <property type="match status" value="1"/>
</dbReference>
<evidence type="ECO:0000256" key="3">
    <source>
        <dbReference type="ARBA" id="ARBA00023163"/>
    </source>
</evidence>
<keyword evidence="3" id="KW-0804">Transcription</keyword>
<dbReference type="SMART" id="SM00895">
    <property type="entry name" value="FCD"/>
    <property type="match status" value="1"/>
</dbReference>
<evidence type="ECO:0000256" key="2">
    <source>
        <dbReference type="ARBA" id="ARBA00023125"/>
    </source>
</evidence>
<keyword evidence="6" id="KW-1185">Reference proteome</keyword>
<dbReference type="STRING" id="416943.SAMN05445871_6321"/>
<dbReference type="InterPro" id="IPR036388">
    <property type="entry name" value="WH-like_DNA-bd_sf"/>
</dbReference>
<gene>
    <name evidence="5" type="ORF">SAMN05192542_11056</name>
</gene>
<dbReference type="EMBL" id="FOAJ01000010">
    <property type="protein sequence ID" value="SEL60533.1"/>
    <property type="molecule type" value="Genomic_DNA"/>
</dbReference>
<reference evidence="6" key="1">
    <citation type="submission" date="2016-10" db="EMBL/GenBank/DDBJ databases">
        <authorList>
            <person name="Varghese N."/>
            <person name="Submissions S."/>
        </authorList>
    </citation>
    <scope>NUCLEOTIDE SEQUENCE [LARGE SCALE GENOMIC DNA]</scope>
    <source>
        <strain evidence="6">LMG 26416</strain>
    </source>
</reference>
<dbReference type="InterPro" id="IPR008920">
    <property type="entry name" value="TF_FadR/GntR_C"/>
</dbReference>
<dbReference type="Gene3D" id="1.10.10.10">
    <property type="entry name" value="Winged helix-like DNA-binding domain superfamily/Winged helix DNA-binding domain"/>
    <property type="match status" value="1"/>
</dbReference>
<keyword evidence="1" id="KW-0805">Transcription regulation</keyword>
<dbReference type="AlphaFoldDB" id="A0A1H7RK06"/>
<sequence>MNTPNLVAQTLQQRILSGAYAPGGALPGQRELAIQLGVSRGALREAVSVLTALGLLRSVPGKGMFVAPHEGHARTHPLASRGAGQTMQLRYIVEPSSAALAARTAGTGIAAGLRDLQRHFQRALLDNDLVAAASSDLAFHQAIAAGSGNDIIVAISRSFEDRIGHSQRYPLANTPRLIEAFDEHEDIVAAIVDGDPAAACAAMQRHLRRAAERAGVAFTIP</sequence>
<dbReference type="SUPFAM" id="SSF46785">
    <property type="entry name" value="Winged helix' DNA-binding domain"/>
    <property type="match status" value="1"/>
</dbReference>
<feature type="domain" description="HTH gntR-type" evidence="4">
    <location>
        <begin position="1"/>
        <end position="69"/>
    </location>
</feature>
<evidence type="ECO:0000313" key="5">
    <source>
        <dbReference type="EMBL" id="SEL60533.1"/>
    </source>
</evidence>
<dbReference type="PRINTS" id="PR00035">
    <property type="entry name" value="HTHGNTR"/>
</dbReference>
<dbReference type="GO" id="GO:0003700">
    <property type="term" value="F:DNA-binding transcription factor activity"/>
    <property type="evidence" value="ECO:0007669"/>
    <property type="project" value="InterPro"/>
</dbReference>
<proteinExistence type="predicted"/>
<dbReference type="OrthoDB" id="5450856at2"/>
<dbReference type="PANTHER" id="PTHR43537">
    <property type="entry name" value="TRANSCRIPTIONAL REGULATOR, GNTR FAMILY"/>
    <property type="match status" value="1"/>
</dbReference>
<evidence type="ECO:0000313" key="6">
    <source>
        <dbReference type="Proteomes" id="UP000199120"/>
    </source>
</evidence>
<keyword evidence="2" id="KW-0238">DNA-binding</keyword>
<dbReference type="Pfam" id="PF00392">
    <property type="entry name" value="GntR"/>
    <property type="match status" value="1"/>
</dbReference>
<dbReference type="InterPro" id="IPR011711">
    <property type="entry name" value="GntR_C"/>
</dbReference>
<evidence type="ECO:0000256" key="1">
    <source>
        <dbReference type="ARBA" id="ARBA00023015"/>
    </source>
</evidence>
<dbReference type="Gene3D" id="1.20.120.530">
    <property type="entry name" value="GntR ligand-binding domain-like"/>
    <property type="match status" value="1"/>
</dbReference>
<organism evidence="5 6">
    <name type="scientific">Paraburkholderia caballeronis</name>
    <dbReference type="NCBI Taxonomy" id="416943"/>
    <lineage>
        <taxon>Bacteria</taxon>
        <taxon>Pseudomonadati</taxon>
        <taxon>Pseudomonadota</taxon>
        <taxon>Betaproteobacteria</taxon>
        <taxon>Burkholderiales</taxon>
        <taxon>Burkholderiaceae</taxon>
        <taxon>Paraburkholderia</taxon>
    </lineage>
</organism>
<dbReference type="PANTHER" id="PTHR43537:SF44">
    <property type="entry name" value="GNTR FAMILY REGULATORY PROTEIN"/>
    <property type="match status" value="1"/>
</dbReference>
<dbReference type="GO" id="GO:0003677">
    <property type="term" value="F:DNA binding"/>
    <property type="evidence" value="ECO:0007669"/>
    <property type="project" value="UniProtKB-KW"/>
</dbReference>
<dbReference type="InterPro" id="IPR000524">
    <property type="entry name" value="Tscrpt_reg_HTH_GntR"/>
</dbReference>
<protein>
    <submittedName>
        <fullName evidence="5">Transcriptional regulator, GntR family</fullName>
    </submittedName>
</protein>
<name>A0A1H7RK06_9BURK</name>
<dbReference type="CDD" id="cd07377">
    <property type="entry name" value="WHTH_GntR"/>
    <property type="match status" value="1"/>
</dbReference>
<dbReference type="Proteomes" id="UP000199120">
    <property type="component" value="Unassembled WGS sequence"/>
</dbReference>
<dbReference type="InterPro" id="IPR036390">
    <property type="entry name" value="WH_DNA-bd_sf"/>
</dbReference>
<dbReference type="SMART" id="SM00345">
    <property type="entry name" value="HTH_GNTR"/>
    <property type="match status" value="1"/>
</dbReference>
<dbReference type="Pfam" id="PF07729">
    <property type="entry name" value="FCD"/>
    <property type="match status" value="1"/>
</dbReference>
<dbReference type="PROSITE" id="PS50949">
    <property type="entry name" value="HTH_GNTR"/>
    <property type="match status" value="1"/>
</dbReference>